<evidence type="ECO:0000256" key="2">
    <source>
        <dbReference type="ARBA" id="ARBA00023125"/>
    </source>
</evidence>
<dbReference type="InterPro" id="IPR001647">
    <property type="entry name" value="HTH_TetR"/>
</dbReference>
<dbReference type="RefSeq" id="WP_311950347.1">
    <property type="nucleotide sequence ID" value="NZ_JAVLVU010000001.1"/>
</dbReference>
<dbReference type="Pfam" id="PF00440">
    <property type="entry name" value="TetR_N"/>
    <property type="match status" value="1"/>
</dbReference>
<evidence type="ECO:0000313" key="7">
    <source>
        <dbReference type="Proteomes" id="UP001258315"/>
    </source>
</evidence>
<accession>A0ABU3GUD9</accession>
<keyword evidence="2 4" id="KW-0238">DNA-binding</keyword>
<evidence type="ECO:0000313" key="6">
    <source>
        <dbReference type="EMBL" id="MDT3403393.1"/>
    </source>
</evidence>
<dbReference type="Gene3D" id="1.10.357.10">
    <property type="entry name" value="Tetracycline Repressor, domain 2"/>
    <property type="match status" value="1"/>
</dbReference>
<dbReference type="PANTHER" id="PTHR43479">
    <property type="entry name" value="ACREF/ENVCD OPERON REPRESSOR-RELATED"/>
    <property type="match status" value="1"/>
</dbReference>
<dbReference type="SUPFAM" id="SSF48498">
    <property type="entry name" value="Tetracyclin repressor-like, C-terminal domain"/>
    <property type="match status" value="1"/>
</dbReference>
<dbReference type="Pfam" id="PF13305">
    <property type="entry name" value="TetR_C_33"/>
    <property type="match status" value="1"/>
</dbReference>
<proteinExistence type="predicted"/>
<dbReference type="Proteomes" id="UP001258315">
    <property type="component" value="Unassembled WGS sequence"/>
</dbReference>
<evidence type="ECO:0000259" key="5">
    <source>
        <dbReference type="PROSITE" id="PS50977"/>
    </source>
</evidence>
<evidence type="ECO:0000256" key="1">
    <source>
        <dbReference type="ARBA" id="ARBA00023015"/>
    </source>
</evidence>
<feature type="DNA-binding region" description="H-T-H motif" evidence="4">
    <location>
        <begin position="35"/>
        <end position="54"/>
    </location>
</feature>
<organism evidence="6 7">
    <name type="scientific">Mucilaginibacter terrae</name>
    <dbReference type="NCBI Taxonomy" id="1955052"/>
    <lineage>
        <taxon>Bacteria</taxon>
        <taxon>Pseudomonadati</taxon>
        <taxon>Bacteroidota</taxon>
        <taxon>Sphingobacteriia</taxon>
        <taxon>Sphingobacteriales</taxon>
        <taxon>Sphingobacteriaceae</taxon>
        <taxon>Mucilaginibacter</taxon>
    </lineage>
</organism>
<sequence length="199" mass="22645">MASKDRILRLKEETRINILDAALQIGKQEGWQALSMRKIADIIEYTAPIIYEYFANKEAIMMELTKKGYCILAKAMKAAKDAQDTPAKQLEALWITYWNFAFAEKELYQLMFGIEVNCCVFEKSIPEIEGPANMLTASIKEVMGSKNPTEDEVCKWYYTFWSIVHGLISINHVRQSVPDGINEQVLKDAIAGIILAIKE</sequence>
<protein>
    <submittedName>
        <fullName evidence="6">AcrR family transcriptional regulator</fullName>
    </submittedName>
</protein>
<keyword evidence="1" id="KW-0805">Transcription regulation</keyword>
<dbReference type="PANTHER" id="PTHR43479:SF11">
    <property type="entry name" value="ACREF_ENVCD OPERON REPRESSOR-RELATED"/>
    <property type="match status" value="1"/>
</dbReference>
<name>A0ABU3GUD9_9SPHI</name>
<keyword evidence="3" id="KW-0804">Transcription</keyword>
<keyword evidence="7" id="KW-1185">Reference proteome</keyword>
<reference evidence="7" key="1">
    <citation type="submission" date="2023-07" db="EMBL/GenBank/DDBJ databases">
        <title>Functional and genomic diversity of the sorghum phyllosphere microbiome.</title>
        <authorList>
            <person name="Shade A."/>
        </authorList>
    </citation>
    <scope>NUCLEOTIDE SEQUENCE [LARGE SCALE GENOMIC DNA]</scope>
    <source>
        <strain evidence="7">SORGH_AS_0422</strain>
    </source>
</reference>
<dbReference type="InterPro" id="IPR025996">
    <property type="entry name" value="MT1864/Rv1816-like_C"/>
</dbReference>
<dbReference type="EMBL" id="JAVLVU010000001">
    <property type="protein sequence ID" value="MDT3403393.1"/>
    <property type="molecule type" value="Genomic_DNA"/>
</dbReference>
<dbReference type="InterPro" id="IPR036271">
    <property type="entry name" value="Tet_transcr_reg_TetR-rel_C_sf"/>
</dbReference>
<comment type="caution">
    <text evidence="6">The sequence shown here is derived from an EMBL/GenBank/DDBJ whole genome shotgun (WGS) entry which is preliminary data.</text>
</comment>
<evidence type="ECO:0000256" key="4">
    <source>
        <dbReference type="PROSITE-ProRule" id="PRU00335"/>
    </source>
</evidence>
<gene>
    <name evidence="6" type="ORF">QE417_002465</name>
</gene>
<dbReference type="InterPro" id="IPR050624">
    <property type="entry name" value="HTH-type_Tx_Regulator"/>
</dbReference>
<dbReference type="PROSITE" id="PS50977">
    <property type="entry name" value="HTH_TETR_2"/>
    <property type="match status" value="1"/>
</dbReference>
<feature type="domain" description="HTH tetR-type" evidence="5">
    <location>
        <begin position="12"/>
        <end position="72"/>
    </location>
</feature>
<dbReference type="InterPro" id="IPR009057">
    <property type="entry name" value="Homeodomain-like_sf"/>
</dbReference>
<evidence type="ECO:0000256" key="3">
    <source>
        <dbReference type="ARBA" id="ARBA00023163"/>
    </source>
</evidence>
<dbReference type="SUPFAM" id="SSF46689">
    <property type="entry name" value="Homeodomain-like"/>
    <property type="match status" value="1"/>
</dbReference>